<evidence type="ECO:0000256" key="6">
    <source>
        <dbReference type="SAM" id="Phobius"/>
    </source>
</evidence>
<gene>
    <name evidence="9" type="ORF">H9634_13735</name>
</gene>
<reference evidence="9 10" key="1">
    <citation type="submission" date="2020-08" db="EMBL/GenBank/DDBJ databases">
        <title>A Genomic Blueprint of the Chicken Gut Microbiome.</title>
        <authorList>
            <person name="Gilroy R."/>
            <person name="Ravi A."/>
            <person name="Getino M."/>
            <person name="Pursley I."/>
            <person name="Horton D.L."/>
            <person name="Alikhan N.-F."/>
            <person name="Baker D."/>
            <person name="Gharbi K."/>
            <person name="Hall N."/>
            <person name="Watson M."/>
            <person name="Adriaenssens E.M."/>
            <person name="Foster-Nyarko E."/>
            <person name="Jarju S."/>
            <person name="Secka A."/>
            <person name="Antonio M."/>
            <person name="Oren A."/>
            <person name="Chaudhuri R."/>
            <person name="La Ragione R.M."/>
            <person name="Hildebrand F."/>
            <person name="Pallen M.J."/>
        </authorList>
    </citation>
    <scope>NUCLEOTIDE SEQUENCE [LARGE SCALE GENOMIC DNA]</scope>
    <source>
        <strain evidence="9 10">Re57</strain>
    </source>
</reference>
<keyword evidence="10" id="KW-1185">Reference proteome</keyword>
<protein>
    <recommendedName>
        <fullName evidence="8">Gram-positive cocci surface proteins LPxTG domain-containing protein</fullName>
    </recommendedName>
</protein>
<evidence type="ECO:0000259" key="8">
    <source>
        <dbReference type="PROSITE" id="PS50847"/>
    </source>
</evidence>
<evidence type="ECO:0000256" key="2">
    <source>
        <dbReference type="ARBA" id="ARBA00022525"/>
    </source>
</evidence>
<evidence type="ECO:0000256" key="5">
    <source>
        <dbReference type="SAM" id="MobiDB-lite"/>
    </source>
</evidence>
<keyword evidence="4" id="KW-0572">Peptidoglycan-anchor</keyword>
<evidence type="ECO:0000256" key="7">
    <source>
        <dbReference type="SAM" id="SignalP"/>
    </source>
</evidence>
<name>A0ABR8WXM4_9MICO</name>
<sequence>MKTLLSALSLRGLAAGAAALLAAGAGVAVAAPAQAADVTVDMPYPIPVSELADGIPVTVTTDPGAEVDVRSVNAMFNGGYTLPIEDVDRFDGAADESGEYSFTLAADDAFVSSFKPERNATVGELQPDEAVVVQVSSASKSTSKTTVVTYDAGHIAGPETATAAEAQAGLAFSVQEGPAVGYSYSPAAALGDEPIADVAPESVGPAEEFTVTAPDSVAVGDEITVSAETVKGSNRLPDTLPVTQHTVRIVEEPTEDPTGDPTTDPTDAPTTDPTADPTIDPTDEPTTEPTDDPTAEPTDGPSTPAARELSVDPERIAAADFVKEGAVTIVATGCEPGTDAELTVTPESENIGTHVDTATADADGTVPFTVFGDNPEAAESYIGAYDVVVACPGGDDLTGAFTVTAGDGSDDDGSGGDDSGTDGNGRNGDDKRDDRSRLPRTGSELTAAGAGLALLAIGTAGIMLTRRRS</sequence>
<comment type="caution">
    <text evidence="9">The sequence shown here is derived from an EMBL/GenBank/DDBJ whole genome shotgun (WGS) entry which is preliminary data.</text>
</comment>
<feature type="region of interest" description="Disordered" evidence="5">
    <location>
        <begin position="229"/>
        <end position="312"/>
    </location>
</feature>
<dbReference type="PROSITE" id="PS51318">
    <property type="entry name" value="TAT"/>
    <property type="match status" value="1"/>
</dbReference>
<proteinExistence type="predicted"/>
<feature type="compositionally biased region" description="Low complexity" evidence="5">
    <location>
        <begin position="259"/>
        <end position="280"/>
    </location>
</feature>
<keyword evidence="3 7" id="KW-0732">Signal</keyword>
<keyword evidence="2" id="KW-0964">Secreted</keyword>
<dbReference type="PROSITE" id="PS50847">
    <property type="entry name" value="GRAM_POS_ANCHORING"/>
    <property type="match status" value="1"/>
</dbReference>
<feature type="transmembrane region" description="Helical" evidence="6">
    <location>
        <begin position="445"/>
        <end position="464"/>
    </location>
</feature>
<keyword evidence="6" id="KW-0472">Membrane</keyword>
<feature type="signal peptide" evidence="7">
    <location>
        <begin position="1"/>
        <end position="35"/>
    </location>
</feature>
<evidence type="ECO:0000313" key="9">
    <source>
        <dbReference type="EMBL" id="MBD8021841.1"/>
    </source>
</evidence>
<feature type="chain" id="PRO_5046425872" description="Gram-positive cocci surface proteins LPxTG domain-containing protein" evidence="7">
    <location>
        <begin position="36"/>
        <end position="469"/>
    </location>
</feature>
<dbReference type="Proteomes" id="UP000651517">
    <property type="component" value="Unassembled WGS sequence"/>
</dbReference>
<feature type="compositionally biased region" description="Basic and acidic residues" evidence="5">
    <location>
        <begin position="427"/>
        <end position="437"/>
    </location>
</feature>
<keyword evidence="1" id="KW-0134">Cell wall</keyword>
<dbReference type="InterPro" id="IPR006311">
    <property type="entry name" value="TAT_signal"/>
</dbReference>
<keyword evidence="6" id="KW-0812">Transmembrane</keyword>
<accession>A0ABR8WXM4</accession>
<feature type="domain" description="Gram-positive cocci surface proteins LPxTG" evidence="8">
    <location>
        <begin position="438"/>
        <end position="469"/>
    </location>
</feature>
<evidence type="ECO:0000256" key="4">
    <source>
        <dbReference type="ARBA" id="ARBA00023088"/>
    </source>
</evidence>
<feature type="compositionally biased region" description="Acidic residues" evidence="5">
    <location>
        <begin position="281"/>
        <end position="294"/>
    </location>
</feature>
<evidence type="ECO:0000313" key="10">
    <source>
        <dbReference type="Proteomes" id="UP000651517"/>
    </source>
</evidence>
<feature type="compositionally biased region" description="Gly residues" evidence="5">
    <location>
        <begin position="416"/>
        <end position="426"/>
    </location>
</feature>
<dbReference type="InterPro" id="IPR019931">
    <property type="entry name" value="LPXTG_anchor"/>
</dbReference>
<evidence type="ECO:0000256" key="1">
    <source>
        <dbReference type="ARBA" id="ARBA00022512"/>
    </source>
</evidence>
<dbReference type="EMBL" id="JACSPY010000021">
    <property type="protein sequence ID" value="MBD8021841.1"/>
    <property type="molecule type" value="Genomic_DNA"/>
</dbReference>
<organism evidence="9 10">
    <name type="scientific">Brevibacterium gallinarum</name>
    <dbReference type="NCBI Taxonomy" id="2762220"/>
    <lineage>
        <taxon>Bacteria</taxon>
        <taxon>Bacillati</taxon>
        <taxon>Actinomycetota</taxon>
        <taxon>Actinomycetes</taxon>
        <taxon>Micrococcales</taxon>
        <taxon>Brevibacteriaceae</taxon>
        <taxon>Brevibacterium</taxon>
    </lineage>
</organism>
<dbReference type="RefSeq" id="WP_191727370.1">
    <property type="nucleotide sequence ID" value="NZ_JACSPY010000021.1"/>
</dbReference>
<evidence type="ECO:0000256" key="3">
    <source>
        <dbReference type="ARBA" id="ARBA00022729"/>
    </source>
</evidence>
<feature type="region of interest" description="Disordered" evidence="5">
    <location>
        <begin position="402"/>
        <end position="444"/>
    </location>
</feature>
<keyword evidence="6" id="KW-1133">Transmembrane helix</keyword>